<keyword evidence="3" id="KW-1185">Reference proteome</keyword>
<organism evidence="2 3">
    <name type="scientific">Alectoria fallacina</name>
    <dbReference type="NCBI Taxonomy" id="1903189"/>
    <lineage>
        <taxon>Eukaryota</taxon>
        <taxon>Fungi</taxon>
        <taxon>Dikarya</taxon>
        <taxon>Ascomycota</taxon>
        <taxon>Pezizomycotina</taxon>
        <taxon>Lecanoromycetes</taxon>
        <taxon>OSLEUM clade</taxon>
        <taxon>Lecanoromycetidae</taxon>
        <taxon>Lecanorales</taxon>
        <taxon>Lecanorineae</taxon>
        <taxon>Parmeliaceae</taxon>
        <taxon>Alectoria</taxon>
    </lineage>
</organism>
<feature type="transmembrane region" description="Helical" evidence="1">
    <location>
        <begin position="266"/>
        <end position="285"/>
    </location>
</feature>
<feature type="transmembrane region" description="Helical" evidence="1">
    <location>
        <begin position="329"/>
        <end position="350"/>
    </location>
</feature>
<keyword evidence="1" id="KW-0812">Transmembrane</keyword>
<name>A0A8H3J9G6_9LECA</name>
<evidence type="ECO:0000313" key="3">
    <source>
        <dbReference type="Proteomes" id="UP000664203"/>
    </source>
</evidence>
<accession>A0A8H3J9G6</accession>
<feature type="transmembrane region" description="Helical" evidence="1">
    <location>
        <begin position="176"/>
        <end position="200"/>
    </location>
</feature>
<reference evidence="2" key="1">
    <citation type="submission" date="2021-03" db="EMBL/GenBank/DDBJ databases">
        <authorList>
            <person name="Tagirdzhanova G."/>
        </authorList>
    </citation>
    <scope>NUCLEOTIDE SEQUENCE</scope>
</reference>
<dbReference type="Proteomes" id="UP000664203">
    <property type="component" value="Unassembled WGS sequence"/>
</dbReference>
<dbReference type="PANTHER" id="PTHR35395:SF1">
    <property type="entry name" value="DUF6536 DOMAIN-CONTAINING PROTEIN"/>
    <property type="match status" value="1"/>
</dbReference>
<feature type="transmembrane region" description="Helical" evidence="1">
    <location>
        <begin position="394"/>
        <end position="420"/>
    </location>
</feature>
<feature type="transmembrane region" description="Helical" evidence="1">
    <location>
        <begin position="441"/>
        <end position="463"/>
    </location>
</feature>
<evidence type="ECO:0000256" key="1">
    <source>
        <dbReference type="SAM" id="Phobius"/>
    </source>
</evidence>
<dbReference type="OrthoDB" id="5429634at2759"/>
<keyword evidence="1" id="KW-1133">Transmembrane helix</keyword>
<sequence length="533" mass="59382">MVGYWDVKCSWNSAIFASIPAYKYTAAFTTKDYSQHNESWGGVDLDRIRSNTIEFERLDNTQCIERYINSLNYGKDVVVVTNKTSSANDGHAFLGSYDLDSWPYEGLWICASPDVGSRLGDRGCTSDFIKSFMKNWTVVYKNEPYYNSSDIRESVPVLYCLSAGVHSKDEGCGVHFSVPIMIFVCILNLIKCLSVCWTAYYNWTAQPFSTTGDAEAFYLQNPDVYTKGISSASRHDFPRGGPWSSEPKIWKPQRLRWYQAASPRRWVVVLVLCITSLTTVTFLLGEAIAERKRDSAPTNLIALWKEGLGAVSDHELIGRGFNRSATQTFLETVLLANAPQLLFSFLYYLYNGLLTCMSVAEEQSHHGVARKPLRVSAPVGNQRSTWFLSLPYRYGVPLIICSGLLHWLISQAMFFVRVLMYNNDGSVDIASSASRVGFSPIGIILAFTLASILVVVLVAIGFINRFPGGERAMPLISTCSAAITAACHAPEDDKDAYLLPVRWGVISLDDGVRHCSFTTARDVEPPLEGALYK</sequence>
<dbReference type="PANTHER" id="PTHR35395">
    <property type="entry name" value="DUF6536 DOMAIN-CONTAINING PROTEIN"/>
    <property type="match status" value="1"/>
</dbReference>
<evidence type="ECO:0000313" key="2">
    <source>
        <dbReference type="EMBL" id="CAF9943065.1"/>
    </source>
</evidence>
<keyword evidence="1" id="KW-0472">Membrane</keyword>
<gene>
    <name evidence="2" type="ORF">ALECFALPRED_010511</name>
</gene>
<proteinExistence type="predicted"/>
<dbReference type="EMBL" id="CAJPDR010000879">
    <property type="protein sequence ID" value="CAF9943065.1"/>
    <property type="molecule type" value="Genomic_DNA"/>
</dbReference>
<protein>
    <submittedName>
        <fullName evidence="2">Uncharacterized protein</fullName>
    </submittedName>
</protein>
<dbReference type="AlphaFoldDB" id="A0A8H3J9G6"/>
<comment type="caution">
    <text evidence="2">The sequence shown here is derived from an EMBL/GenBank/DDBJ whole genome shotgun (WGS) entry which is preliminary data.</text>
</comment>